<evidence type="ECO:0000256" key="12">
    <source>
        <dbReference type="ARBA" id="ARBA00022816"/>
    </source>
</evidence>
<evidence type="ECO:0000256" key="23">
    <source>
        <dbReference type="ARBA" id="ARBA00023326"/>
    </source>
</evidence>
<keyword evidence="10" id="KW-0677">Repeat</keyword>
<keyword evidence="30" id="KW-1185">Reference proteome</keyword>
<evidence type="ECO:0000256" key="22">
    <source>
        <dbReference type="ARBA" id="ARBA00023295"/>
    </source>
</evidence>
<evidence type="ECO:0000256" key="7">
    <source>
        <dbReference type="ARBA" id="ARBA00022448"/>
    </source>
</evidence>
<keyword evidence="8 26" id="KW-0853">WD repeat</keyword>
<keyword evidence="23 27" id="KW-0624">Polysaccharide degradation</keyword>
<sequence>MAASTASESIPIETHHEDMIHDAQLDYYGKRLATCSSDRTVKVFDVIDGDTQKTSGGQVLKGHTGPVWQVAWAHPKYGHILASCSYDGKVLIWKEQQQQGSTSGTWLKIKEHNLHSASVNSISWAPHELGAILACASSDGKLSVLTFKNDGSWDADIFNGHAIGCNAVSWAPAVLPGSLISPAPPTQQAPNTSSGQPDPAVPLTKRFASAGCDNVVRIWNYNPTTQSWVEEGVLAGHTDWVRDVAWAPNIGLPRSYIATASQDRTVLIWTKDSPNAQWQKTALDPSTVTSVVSTAPAGGPAPPAQPGKFPDVVWRVSWSLAGNILAVSCGDGKVTLWKENLKGTWDSEDAFVLCAVVRGQQVGTLQTETHPPLSVQECSASGSCTALQRSVVLDSNWRWLHTTEGYTNCYTGNTWDTTLCPDPVTCANNCALEGADYSGTYGITTSSNALTLKFVTQSQQKNVGSRVYLMEDESTYQIFKLKNQEFTFDVDMSQLPCGLNGALYFVEMDADGGSSRFSTNKAGAKYGTGYCDTQCPHDIKFINGEANILDWSGSDSDPNSGTGSYGSCCVEMDVWEANSMAAAYTPHTCSITGQVRCEDPVACGDSPDHRYDGICDKDGCDFNSFRMGDKSFLGPGLTVDTNQKITVVTQFLTADNTTSGDLTEIRRLYVQNGEVIANSKTNIPCLDDYDSISDDFCHDQKVIFGDTNSFANLGGLQVMGESLDRGVVLVMSVWDDHAAQMLWLDSNYPTDADPSQPGIARGNCSTSSGVPEDVESQSPNAQVVFSNIKYGPIGSTY</sequence>
<name>A0A9Q5HY42_SANBA</name>
<evidence type="ECO:0000256" key="14">
    <source>
        <dbReference type="ARBA" id="ARBA00022892"/>
    </source>
</evidence>
<keyword evidence="21" id="KW-0119">Carbohydrate metabolism</keyword>
<dbReference type="PROSITE" id="PS50294">
    <property type="entry name" value="WD_REPEATS_REGION"/>
    <property type="match status" value="2"/>
</dbReference>
<dbReference type="InterPro" id="IPR001680">
    <property type="entry name" value="WD40_rpt"/>
</dbReference>
<dbReference type="GO" id="GO:0005789">
    <property type="term" value="C:endoplasmic reticulum membrane"/>
    <property type="evidence" value="ECO:0007669"/>
    <property type="project" value="UniProtKB-SubCell"/>
</dbReference>
<comment type="similarity">
    <text evidence="6">Belongs to the WD repeat SEC13 family.</text>
</comment>
<dbReference type="SUPFAM" id="SSF50978">
    <property type="entry name" value="WD40 repeat-like"/>
    <property type="match status" value="1"/>
</dbReference>
<dbReference type="PANTHER" id="PTHR33753">
    <property type="entry name" value="1,4-BETA-D-GLUCAN CELLOBIOHYDROLASE B"/>
    <property type="match status" value="1"/>
</dbReference>
<dbReference type="InterPro" id="IPR013320">
    <property type="entry name" value="ConA-like_dom_sf"/>
</dbReference>
<dbReference type="InterPro" id="IPR001722">
    <property type="entry name" value="Glyco_hydro_7"/>
</dbReference>
<dbReference type="OrthoDB" id="364224at2759"/>
<dbReference type="CDD" id="cd07999">
    <property type="entry name" value="GH7_CBH_EG"/>
    <property type="match status" value="1"/>
</dbReference>
<evidence type="ECO:0000256" key="10">
    <source>
        <dbReference type="ARBA" id="ARBA00022737"/>
    </source>
</evidence>
<evidence type="ECO:0000256" key="28">
    <source>
        <dbReference type="SAM" id="MobiDB-lite"/>
    </source>
</evidence>
<keyword evidence="11 27" id="KW-0378">Hydrolase</keyword>
<proteinExistence type="inferred from homology"/>
<evidence type="ECO:0000256" key="21">
    <source>
        <dbReference type="ARBA" id="ARBA00023277"/>
    </source>
</evidence>
<keyword evidence="14" id="KW-0931">ER-Golgi transport</keyword>
<feature type="region of interest" description="Disordered" evidence="28">
    <location>
        <begin position="181"/>
        <end position="201"/>
    </location>
</feature>
<evidence type="ECO:0000256" key="8">
    <source>
        <dbReference type="ARBA" id="ARBA00022574"/>
    </source>
</evidence>
<keyword evidence="18" id="KW-0906">Nuclear pore complex</keyword>
<reference evidence="29" key="1">
    <citation type="submission" date="2016-06" db="EMBL/GenBank/DDBJ databases">
        <title>Draft Genome sequence of the fungus Inonotus baumii.</title>
        <authorList>
            <person name="Zhu H."/>
            <person name="Lin W."/>
        </authorList>
    </citation>
    <scope>NUCLEOTIDE SEQUENCE</scope>
    <source>
        <strain evidence="29">821</strain>
    </source>
</reference>
<evidence type="ECO:0000256" key="18">
    <source>
        <dbReference type="ARBA" id="ARBA00023132"/>
    </source>
</evidence>
<evidence type="ECO:0000256" key="9">
    <source>
        <dbReference type="ARBA" id="ARBA00022729"/>
    </source>
</evidence>
<evidence type="ECO:0000256" key="17">
    <source>
        <dbReference type="ARBA" id="ARBA00023010"/>
    </source>
</evidence>
<dbReference type="InterPro" id="IPR037019">
    <property type="entry name" value="Glyco_hydro_7_sf"/>
</dbReference>
<comment type="caution">
    <text evidence="29">The sequence shown here is derived from an EMBL/GenBank/DDBJ whole genome shotgun (WGS) entry which is preliminary data.</text>
</comment>
<keyword evidence="12" id="KW-0509">mRNA transport</keyword>
<dbReference type="FunFam" id="2.130.10.10:FF:000904">
    <property type="entry name" value="Probable SEC13-protein transport protein"/>
    <property type="match status" value="1"/>
</dbReference>
<evidence type="ECO:0000256" key="2">
    <source>
        <dbReference type="ARBA" id="ARBA00004299"/>
    </source>
</evidence>
<keyword evidence="24" id="KW-0968">Cytoplasmic vesicle</keyword>
<evidence type="ECO:0000313" key="29">
    <source>
        <dbReference type="EMBL" id="OCB88153.1"/>
    </source>
</evidence>
<dbReference type="Gene3D" id="2.130.10.10">
    <property type="entry name" value="YVTN repeat-like/Quinoprotein amine dehydrogenase"/>
    <property type="match status" value="1"/>
</dbReference>
<evidence type="ECO:0000313" key="30">
    <source>
        <dbReference type="Proteomes" id="UP000757232"/>
    </source>
</evidence>
<evidence type="ECO:0000256" key="27">
    <source>
        <dbReference type="RuleBase" id="RU361164"/>
    </source>
</evidence>
<evidence type="ECO:0000256" key="6">
    <source>
        <dbReference type="ARBA" id="ARBA00010102"/>
    </source>
</evidence>
<dbReference type="PANTHER" id="PTHR33753:SF2">
    <property type="entry name" value="GLYCOSIDE HYDROLASE FAMILY 7 PROTEIN"/>
    <property type="match status" value="1"/>
</dbReference>
<keyword evidence="13" id="KW-0256">Endoplasmic reticulum</keyword>
<evidence type="ECO:0000256" key="4">
    <source>
        <dbReference type="ARBA" id="ARBA00004567"/>
    </source>
</evidence>
<dbReference type="EC" id="3.2.1.-" evidence="27"/>
<keyword evidence="9" id="KW-0732">Signal</keyword>
<evidence type="ECO:0000256" key="26">
    <source>
        <dbReference type="PROSITE-ProRule" id="PRU00221"/>
    </source>
</evidence>
<evidence type="ECO:0000256" key="25">
    <source>
        <dbReference type="ARBA" id="ARBA00025261"/>
    </source>
</evidence>
<dbReference type="GO" id="GO:0051028">
    <property type="term" value="P:mRNA transport"/>
    <property type="evidence" value="ECO:0007669"/>
    <property type="project" value="UniProtKB-KW"/>
</dbReference>
<feature type="region of interest" description="Disordered" evidence="28">
    <location>
        <begin position="753"/>
        <end position="778"/>
    </location>
</feature>
<feature type="repeat" description="WD" evidence="26">
    <location>
        <begin position="234"/>
        <end position="269"/>
    </location>
</feature>
<keyword evidence="17" id="KW-0811">Translocation</keyword>
<accession>A0A9Q5HY42</accession>
<dbReference type="FunFam" id="2.70.100.10:FF:000001">
    <property type="entry name" value="Glucanase"/>
    <property type="match status" value="1"/>
</dbReference>
<keyword evidence="20" id="KW-0539">Nucleus</keyword>
<evidence type="ECO:0000256" key="20">
    <source>
        <dbReference type="ARBA" id="ARBA00023242"/>
    </source>
</evidence>
<feature type="repeat" description="WD" evidence="26">
    <location>
        <begin position="13"/>
        <end position="54"/>
    </location>
</feature>
<organism evidence="29 30">
    <name type="scientific">Sanghuangporus baumii</name>
    <name type="common">Phellinus baumii</name>
    <dbReference type="NCBI Taxonomy" id="108892"/>
    <lineage>
        <taxon>Eukaryota</taxon>
        <taxon>Fungi</taxon>
        <taxon>Dikarya</taxon>
        <taxon>Basidiomycota</taxon>
        <taxon>Agaricomycotina</taxon>
        <taxon>Agaricomycetes</taxon>
        <taxon>Hymenochaetales</taxon>
        <taxon>Hymenochaetaceae</taxon>
        <taxon>Sanghuangporus</taxon>
    </lineage>
</organism>
<evidence type="ECO:0000256" key="24">
    <source>
        <dbReference type="ARBA" id="ARBA00023329"/>
    </source>
</evidence>
<dbReference type="PRINTS" id="PR00734">
    <property type="entry name" value="GLHYDRLASE7"/>
</dbReference>
<dbReference type="PROSITE" id="PS50082">
    <property type="entry name" value="WD_REPEATS_2"/>
    <property type="match status" value="3"/>
</dbReference>
<gene>
    <name evidence="29" type="ORF">A7U60_g4782</name>
</gene>
<evidence type="ECO:0000256" key="11">
    <source>
        <dbReference type="ARBA" id="ARBA00022801"/>
    </source>
</evidence>
<dbReference type="GO" id="GO:0015031">
    <property type="term" value="P:protein transport"/>
    <property type="evidence" value="ECO:0007669"/>
    <property type="project" value="UniProtKB-KW"/>
</dbReference>
<comment type="similarity">
    <text evidence="5 27">Belongs to the glycosyl hydrolase 7 (cellulase C) family.</text>
</comment>
<evidence type="ECO:0000256" key="5">
    <source>
        <dbReference type="ARBA" id="ARBA00006044"/>
    </source>
</evidence>
<evidence type="ECO:0000256" key="13">
    <source>
        <dbReference type="ARBA" id="ARBA00022824"/>
    </source>
</evidence>
<dbReference type="GO" id="GO:0012507">
    <property type="term" value="C:ER to Golgi transport vesicle membrane"/>
    <property type="evidence" value="ECO:0007669"/>
    <property type="project" value="UniProtKB-SubCell"/>
</dbReference>
<evidence type="ECO:0000256" key="3">
    <source>
        <dbReference type="ARBA" id="ARBA00004397"/>
    </source>
</evidence>
<keyword evidence="7" id="KW-0813">Transport</keyword>
<dbReference type="Gene3D" id="2.70.100.10">
    <property type="entry name" value="Glycoside hydrolase, family 7, domain"/>
    <property type="match status" value="1"/>
</dbReference>
<dbReference type="SUPFAM" id="SSF49899">
    <property type="entry name" value="Concanavalin A-like lectins/glucanases"/>
    <property type="match status" value="1"/>
</dbReference>
<dbReference type="GO" id="GO:0005643">
    <property type="term" value="C:nuclear pore"/>
    <property type="evidence" value="ECO:0007669"/>
    <property type="project" value="UniProtKB-SubCell"/>
</dbReference>
<evidence type="ECO:0000256" key="19">
    <source>
        <dbReference type="ARBA" id="ARBA00023136"/>
    </source>
</evidence>
<keyword evidence="16 27" id="KW-0136">Cellulose degradation</keyword>
<dbReference type="GO" id="GO:0016162">
    <property type="term" value="F:cellulose 1,4-beta-cellobiosidase activity"/>
    <property type="evidence" value="ECO:0007669"/>
    <property type="project" value="UniProtKB-EC"/>
</dbReference>
<comment type="subcellular location">
    <subcellularLocation>
        <location evidence="2">Cytoplasmic vesicle</location>
        <location evidence="2">COPII-coated vesicle membrane</location>
        <topology evidence="2">Peripheral membrane protein</topology>
        <orientation evidence="2">Cytoplasmic side</orientation>
    </subcellularLocation>
    <subcellularLocation>
        <location evidence="3">Endoplasmic reticulum membrane</location>
        <topology evidence="3">Peripheral membrane protein</topology>
        <orientation evidence="3">Cytoplasmic side</orientation>
    </subcellularLocation>
    <subcellularLocation>
        <location evidence="4">Nucleus</location>
        <location evidence="4">Nuclear pore complex</location>
    </subcellularLocation>
</comment>
<dbReference type="SMART" id="SM00320">
    <property type="entry name" value="WD40"/>
    <property type="match status" value="6"/>
</dbReference>
<keyword evidence="19" id="KW-0472">Membrane</keyword>
<dbReference type="Pfam" id="PF00840">
    <property type="entry name" value="Glyco_hydro_7"/>
    <property type="match status" value="1"/>
</dbReference>
<feature type="repeat" description="WD" evidence="26">
    <location>
        <begin position="60"/>
        <end position="103"/>
    </location>
</feature>
<dbReference type="EMBL" id="LNZH02000184">
    <property type="protein sequence ID" value="OCB88153.1"/>
    <property type="molecule type" value="Genomic_DNA"/>
</dbReference>
<dbReference type="Pfam" id="PF00400">
    <property type="entry name" value="WD40"/>
    <property type="match status" value="4"/>
</dbReference>
<comment type="function">
    <text evidence="25">Component of the coat protein complex II (COPII) which promotes the formation of transport vesicles from the endoplasmic reticulum (ER). The coat has two main functions, the physical deformation of the endoplasmic reticulum membrane into vesicles and the selection of cargo molecules. It also functions as a component of the nuclear pore complex (NPC). NPC components, collectively referred to as nucleoporins (NUPs), can play the role of both NPC structural components and of docking or interaction partners for transiently associated nuclear transport factors. SEC13 is required for efficient mRNA export from the nucleus to the cytoplasm and for correct nuclear pore biogenesis and distribution.</text>
</comment>
<dbReference type="AlphaFoldDB" id="A0A9Q5HY42"/>
<keyword evidence="15" id="KW-0653">Protein transport</keyword>
<evidence type="ECO:0000256" key="16">
    <source>
        <dbReference type="ARBA" id="ARBA00023001"/>
    </source>
</evidence>
<dbReference type="GO" id="GO:0030245">
    <property type="term" value="P:cellulose catabolic process"/>
    <property type="evidence" value="ECO:0007669"/>
    <property type="project" value="UniProtKB-KW"/>
</dbReference>
<protein>
    <recommendedName>
        <fullName evidence="27">Glucanase</fullName>
        <ecNumber evidence="27">3.2.1.-</ecNumber>
    </recommendedName>
</protein>
<keyword evidence="22 27" id="KW-0326">Glycosidase</keyword>
<dbReference type="GO" id="GO:0016192">
    <property type="term" value="P:vesicle-mediated transport"/>
    <property type="evidence" value="ECO:0007669"/>
    <property type="project" value="UniProtKB-KW"/>
</dbReference>
<dbReference type="InterPro" id="IPR036322">
    <property type="entry name" value="WD40_repeat_dom_sf"/>
</dbReference>
<dbReference type="Proteomes" id="UP000757232">
    <property type="component" value="Unassembled WGS sequence"/>
</dbReference>
<evidence type="ECO:0000256" key="1">
    <source>
        <dbReference type="ARBA" id="ARBA00001641"/>
    </source>
</evidence>
<evidence type="ECO:0000256" key="15">
    <source>
        <dbReference type="ARBA" id="ARBA00022927"/>
    </source>
</evidence>
<comment type="catalytic activity">
    <reaction evidence="1">
        <text>Hydrolysis of (1-&gt;4)-beta-D-glucosidic linkages in cellulose and cellotetraose, releasing cellobiose from the non-reducing ends of the chains.</text>
        <dbReference type="EC" id="3.2.1.91"/>
    </reaction>
</comment>
<dbReference type="InterPro" id="IPR015943">
    <property type="entry name" value="WD40/YVTN_repeat-like_dom_sf"/>
</dbReference>